<evidence type="ECO:0000313" key="2">
    <source>
        <dbReference type="Proteomes" id="UP000013909"/>
    </source>
</evidence>
<sequence length="39" mass="4609">MLWVMALAVWLLKSKKTLALNTWNNTRFCPEILVERNFG</sequence>
<gene>
    <name evidence="1" type="ORF">ADIS_1227</name>
</gene>
<organism evidence="1 2">
    <name type="scientific">Lunatimonas lonarensis</name>
    <dbReference type="NCBI Taxonomy" id="1232681"/>
    <lineage>
        <taxon>Bacteria</taxon>
        <taxon>Pseudomonadati</taxon>
        <taxon>Bacteroidota</taxon>
        <taxon>Cytophagia</taxon>
        <taxon>Cytophagales</taxon>
        <taxon>Cyclobacteriaceae</taxon>
    </lineage>
</organism>
<comment type="caution">
    <text evidence="1">The sequence shown here is derived from an EMBL/GenBank/DDBJ whole genome shotgun (WGS) entry which is preliminary data.</text>
</comment>
<proteinExistence type="predicted"/>
<dbReference type="Proteomes" id="UP000013909">
    <property type="component" value="Unassembled WGS sequence"/>
</dbReference>
<keyword evidence="2" id="KW-1185">Reference proteome</keyword>
<evidence type="ECO:0000313" key="1">
    <source>
        <dbReference type="EMBL" id="EON78364.1"/>
    </source>
</evidence>
<reference evidence="1 2" key="1">
    <citation type="submission" date="2013-02" db="EMBL/GenBank/DDBJ databases">
        <title>A novel strain isolated from Lonar lake, Maharashtra, India.</title>
        <authorList>
            <person name="Singh A."/>
        </authorList>
    </citation>
    <scope>NUCLEOTIDE SEQUENCE [LARGE SCALE GENOMIC DNA]</scope>
    <source>
        <strain evidence="1 2">AK24</strain>
    </source>
</reference>
<accession>R7ZWI2</accession>
<protein>
    <submittedName>
        <fullName evidence="1">Uncharacterized protein</fullName>
    </submittedName>
</protein>
<dbReference type="AlphaFoldDB" id="R7ZWI2"/>
<name>R7ZWI2_9BACT</name>
<dbReference type="STRING" id="1232681.ADIS_1227"/>
<dbReference type="EMBL" id="AQHR01000040">
    <property type="protein sequence ID" value="EON78364.1"/>
    <property type="molecule type" value="Genomic_DNA"/>
</dbReference>